<dbReference type="Proteomes" id="UP000887116">
    <property type="component" value="Unassembled WGS sequence"/>
</dbReference>
<proteinExistence type="predicted"/>
<evidence type="ECO:0000313" key="1">
    <source>
        <dbReference type="EMBL" id="GFQ82078.1"/>
    </source>
</evidence>
<evidence type="ECO:0000313" key="2">
    <source>
        <dbReference type="Proteomes" id="UP000887116"/>
    </source>
</evidence>
<dbReference type="EMBL" id="BMAO01032424">
    <property type="protein sequence ID" value="GFQ82078.1"/>
    <property type="molecule type" value="Genomic_DNA"/>
</dbReference>
<accession>A0A8X6GGN6</accession>
<protein>
    <submittedName>
        <fullName evidence="1">Uncharacterized protein</fullName>
    </submittedName>
</protein>
<dbReference type="AlphaFoldDB" id="A0A8X6GGN6"/>
<comment type="caution">
    <text evidence="1">The sequence shown here is derived from an EMBL/GenBank/DDBJ whole genome shotgun (WGS) entry which is preliminary data.</text>
</comment>
<reference evidence="1" key="1">
    <citation type="submission" date="2020-07" db="EMBL/GenBank/DDBJ databases">
        <title>Multicomponent nature underlies the extraordinary mechanical properties of spider dragline silk.</title>
        <authorList>
            <person name="Kono N."/>
            <person name="Nakamura H."/>
            <person name="Mori M."/>
            <person name="Yoshida Y."/>
            <person name="Ohtoshi R."/>
            <person name="Malay A.D."/>
            <person name="Moran D.A.P."/>
            <person name="Tomita M."/>
            <person name="Numata K."/>
            <person name="Arakawa K."/>
        </authorList>
    </citation>
    <scope>NUCLEOTIDE SEQUENCE</scope>
</reference>
<sequence length="131" mass="14549">MRKRLLEESKRPFFSEASRSKVRITPVIRPSEAPVLIARSSTALASPQPMSIPEQMTLPETPELMTHPSEQIQLPETPVQIQLPETPELMTQPLIQILLPDPPVPQPPVQIPLSDPPVKPVDTLEAPIMCV</sequence>
<keyword evidence="2" id="KW-1185">Reference proteome</keyword>
<name>A0A8X6GGN6_TRICU</name>
<gene>
    <name evidence="1" type="ORF">TNCT_462041</name>
</gene>
<organism evidence="1 2">
    <name type="scientific">Trichonephila clavata</name>
    <name type="common">Joro spider</name>
    <name type="synonym">Nephila clavata</name>
    <dbReference type="NCBI Taxonomy" id="2740835"/>
    <lineage>
        <taxon>Eukaryota</taxon>
        <taxon>Metazoa</taxon>
        <taxon>Ecdysozoa</taxon>
        <taxon>Arthropoda</taxon>
        <taxon>Chelicerata</taxon>
        <taxon>Arachnida</taxon>
        <taxon>Araneae</taxon>
        <taxon>Araneomorphae</taxon>
        <taxon>Entelegynae</taxon>
        <taxon>Araneoidea</taxon>
        <taxon>Nephilidae</taxon>
        <taxon>Trichonephila</taxon>
    </lineage>
</organism>